<feature type="region of interest" description="Disordered" evidence="1">
    <location>
        <begin position="101"/>
        <end position="126"/>
    </location>
</feature>
<sequence>MRRARSPSPLGSSPLAKRRRGEAGEVQKSNLDGFDRARFNEVDDRIDNLYEQYGITTDINSLTIDDSNSFFAEEFEVTSPLYKQDGVLESDFFQSEMLCDSESQERLEEREGNQNDSAEDTLTDLPTAHTYDWLADEDCEMSSGGESEANHAALSVNDFPAVEENTAQQAKLKSAKRVKWTSKLREIAKKLIEENANADPKLKGTELHILLKAKCDAHKPKLECPGYNSFREECLKKIYETPVRWTSELRAIAKKLIEENANADPKLKGTELHVLLKAKCDAHKPKLECPGYVSFWAEYLKKSHESSARWTPDLREIAKKLIEENASADPKLSGVKLHVLLKARCDAHEPKLACPSYPSFWKEYLAKL</sequence>
<feature type="region of interest" description="Disordered" evidence="1">
    <location>
        <begin position="1"/>
        <end position="31"/>
    </location>
</feature>
<dbReference type="EMBL" id="AP018150">
    <property type="protein sequence ID" value="BBE09762.1"/>
    <property type="molecule type" value="Genomic_DNA"/>
</dbReference>
<evidence type="ECO:0000256" key="1">
    <source>
        <dbReference type="SAM" id="MobiDB-lite"/>
    </source>
</evidence>
<dbReference type="AlphaFoldDB" id="A0A2Z6EWI0"/>
<name>A0A2Z6EWI0_9BURK</name>
<organism evidence="2 3">
    <name type="scientific">Mycoavidus cysteinexigens</name>
    <dbReference type="NCBI Taxonomy" id="1553431"/>
    <lineage>
        <taxon>Bacteria</taxon>
        <taxon>Pseudomonadati</taxon>
        <taxon>Pseudomonadota</taxon>
        <taxon>Betaproteobacteria</taxon>
        <taxon>Burkholderiales</taxon>
        <taxon>Burkholderiaceae</taxon>
        <taxon>Mycoavidus</taxon>
    </lineage>
</organism>
<feature type="compositionally biased region" description="Basic and acidic residues" evidence="1">
    <location>
        <begin position="103"/>
        <end position="113"/>
    </location>
</feature>
<dbReference type="KEGG" id="mcys:MCB1EB_1601"/>
<evidence type="ECO:0000313" key="2">
    <source>
        <dbReference type="EMBL" id="BBE09762.1"/>
    </source>
</evidence>
<accession>A0A2Z6EWI0</accession>
<keyword evidence="3" id="KW-1185">Reference proteome</keyword>
<protein>
    <submittedName>
        <fullName evidence="2">Uncharacterized protein</fullName>
    </submittedName>
</protein>
<gene>
    <name evidence="2" type="ORF">MCB1EB_1601</name>
</gene>
<proteinExistence type="predicted"/>
<dbReference type="Proteomes" id="UP000282597">
    <property type="component" value="Chromosome"/>
</dbReference>
<reference evidence="2 3" key="1">
    <citation type="journal article" date="2018" name="Microbes Environ.">
        <title>Comparative Genomic Insights into Endofungal Lifestyles of Two Bacterial Endosymbionts, Mycoavidus cysteinexigens and Burkholderia rhizoxinica.</title>
        <authorList>
            <person name="Sharmin D."/>
            <person name="Guo Y."/>
            <person name="Nishizawa T."/>
            <person name="Ohshima S."/>
            <person name="Sato Y."/>
            <person name="Takashima Y."/>
            <person name="Narisawa K."/>
            <person name="Ohta H."/>
        </authorList>
    </citation>
    <scope>NUCLEOTIDE SEQUENCE [LARGE SCALE GENOMIC DNA]</scope>
    <source>
        <strain evidence="2 3">B1-EB</strain>
    </source>
</reference>
<evidence type="ECO:0000313" key="3">
    <source>
        <dbReference type="Proteomes" id="UP000282597"/>
    </source>
</evidence>